<organism evidence="2 3">
    <name type="scientific">Corynascus novoguineensis</name>
    <dbReference type="NCBI Taxonomy" id="1126955"/>
    <lineage>
        <taxon>Eukaryota</taxon>
        <taxon>Fungi</taxon>
        <taxon>Dikarya</taxon>
        <taxon>Ascomycota</taxon>
        <taxon>Pezizomycotina</taxon>
        <taxon>Sordariomycetes</taxon>
        <taxon>Sordariomycetidae</taxon>
        <taxon>Sordariales</taxon>
        <taxon>Chaetomiaceae</taxon>
        <taxon>Corynascus</taxon>
    </lineage>
</organism>
<accession>A0AAN7CKT8</accession>
<name>A0AAN7CKT8_9PEZI</name>
<keyword evidence="3" id="KW-1185">Reference proteome</keyword>
<feature type="compositionally biased region" description="Basic and acidic residues" evidence="1">
    <location>
        <begin position="1"/>
        <end position="11"/>
    </location>
</feature>
<reference evidence="2" key="1">
    <citation type="journal article" date="2023" name="Mol. Phylogenet. Evol.">
        <title>Genome-scale phylogeny and comparative genomics of the fungal order Sordariales.</title>
        <authorList>
            <person name="Hensen N."/>
            <person name="Bonometti L."/>
            <person name="Westerberg I."/>
            <person name="Brannstrom I.O."/>
            <person name="Guillou S."/>
            <person name="Cros-Aarteil S."/>
            <person name="Calhoun S."/>
            <person name="Haridas S."/>
            <person name="Kuo A."/>
            <person name="Mondo S."/>
            <person name="Pangilinan J."/>
            <person name="Riley R."/>
            <person name="LaButti K."/>
            <person name="Andreopoulos B."/>
            <person name="Lipzen A."/>
            <person name="Chen C."/>
            <person name="Yan M."/>
            <person name="Daum C."/>
            <person name="Ng V."/>
            <person name="Clum A."/>
            <person name="Steindorff A."/>
            <person name="Ohm R.A."/>
            <person name="Martin F."/>
            <person name="Silar P."/>
            <person name="Natvig D.O."/>
            <person name="Lalanne C."/>
            <person name="Gautier V."/>
            <person name="Ament-Velasquez S.L."/>
            <person name="Kruys A."/>
            <person name="Hutchinson M.I."/>
            <person name="Powell A.J."/>
            <person name="Barry K."/>
            <person name="Miller A.N."/>
            <person name="Grigoriev I.V."/>
            <person name="Debuchy R."/>
            <person name="Gladieux P."/>
            <person name="Hiltunen Thoren M."/>
            <person name="Johannesson H."/>
        </authorList>
    </citation>
    <scope>NUCLEOTIDE SEQUENCE</scope>
    <source>
        <strain evidence="2">CBS 359.72</strain>
    </source>
</reference>
<feature type="region of interest" description="Disordered" evidence="1">
    <location>
        <begin position="1"/>
        <end position="58"/>
    </location>
</feature>
<evidence type="ECO:0000313" key="2">
    <source>
        <dbReference type="EMBL" id="KAK4243625.1"/>
    </source>
</evidence>
<evidence type="ECO:0000313" key="3">
    <source>
        <dbReference type="Proteomes" id="UP001303647"/>
    </source>
</evidence>
<dbReference type="AlphaFoldDB" id="A0AAN7CKT8"/>
<proteinExistence type="predicted"/>
<dbReference type="Proteomes" id="UP001303647">
    <property type="component" value="Unassembled WGS sequence"/>
</dbReference>
<protein>
    <submittedName>
        <fullName evidence="2">Uncharacterized protein</fullName>
    </submittedName>
</protein>
<dbReference type="EMBL" id="MU857796">
    <property type="protein sequence ID" value="KAK4243625.1"/>
    <property type="molecule type" value="Genomic_DNA"/>
</dbReference>
<reference evidence="2" key="2">
    <citation type="submission" date="2023-05" db="EMBL/GenBank/DDBJ databases">
        <authorList>
            <consortium name="Lawrence Berkeley National Laboratory"/>
            <person name="Steindorff A."/>
            <person name="Hensen N."/>
            <person name="Bonometti L."/>
            <person name="Westerberg I."/>
            <person name="Brannstrom I.O."/>
            <person name="Guillou S."/>
            <person name="Cros-Aarteil S."/>
            <person name="Calhoun S."/>
            <person name="Haridas S."/>
            <person name="Kuo A."/>
            <person name="Mondo S."/>
            <person name="Pangilinan J."/>
            <person name="Riley R."/>
            <person name="Labutti K."/>
            <person name="Andreopoulos B."/>
            <person name="Lipzen A."/>
            <person name="Chen C."/>
            <person name="Yanf M."/>
            <person name="Daum C."/>
            <person name="Ng V."/>
            <person name="Clum A."/>
            <person name="Ohm R."/>
            <person name="Martin F."/>
            <person name="Silar P."/>
            <person name="Natvig D."/>
            <person name="Lalanne C."/>
            <person name="Gautier V."/>
            <person name="Ament-Velasquez S.L."/>
            <person name="Kruys A."/>
            <person name="Hutchinson M.I."/>
            <person name="Powell A.J."/>
            <person name="Barry K."/>
            <person name="Miller A.N."/>
            <person name="Grigoriev I.V."/>
            <person name="Debuchy R."/>
            <person name="Gladieux P."/>
            <person name="Thoren M.H."/>
            <person name="Johannesson H."/>
        </authorList>
    </citation>
    <scope>NUCLEOTIDE SEQUENCE</scope>
    <source>
        <strain evidence="2">CBS 359.72</strain>
    </source>
</reference>
<evidence type="ECO:0000256" key="1">
    <source>
        <dbReference type="SAM" id="MobiDB-lite"/>
    </source>
</evidence>
<gene>
    <name evidence="2" type="ORF">C7999DRAFT_44608</name>
</gene>
<comment type="caution">
    <text evidence="2">The sequence shown here is derived from an EMBL/GenBank/DDBJ whole genome shotgun (WGS) entry which is preliminary data.</text>
</comment>
<sequence length="150" mass="16129">MGRKIRPENERGSGAPVAPRAPGNKIRPRSRYFRSASKARYNKATSMTVKGTRKDAIGIPRREATRSVIGQQAIVRSITEKVVGCGRTSAEVAPIRPTGSSAPKTPHQAAIQDVQNLQSEPPSPVRETVPSTVTSFGREAARSVFVANPN</sequence>